<organism evidence="2 3">
    <name type="scientific">Aliikangiella coralliicola</name>
    <dbReference type="NCBI Taxonomy" id="2592383"/>
    <lineage>
        <taxon>Bacteria</taxon>
        <taxon>Pseudomonadati</taxon>
        <taxon>Pseudomonadota</taxon>
        <taxon>Gammaproteobacteria</taxon>
        <taxon>Oceanospirillales</taxon>
        <taxon>Pleioneaceae</taxon>
        <taxon>Aliikangiella</taxon>
    </lineage>
</organism>
<evidence type="ECO:0000256" key="1">
    <source>
        <dbReference type="SAM" id="MobiDB-lite"/>
    </source>
</evidence>
<comment type="caution">
    <text evidence="2">The sequence shown here is derived from an EMBL/GenBank/DDBJ whole genome shotgun (WGS) entry which is preliminary data.</text>
</comment>
<dbReference type="NCBIfam" id="TIGR03347">
    <property type="entry name" value="VI_chp_1"/>
    <property type="match status" value="1"/>
</dbReference>
<protein>
    <submittedName>
        <fullName evidence="2">Type VI secretion system baseplate subunit TssG</fullName>
    </submittedName>
</protein>
<feature type="region of interest" description="Disordered" evidence="1">
    <location>
        <begin position="310"/>
        <end position="331"/>
    </location>
</feature>
<dbReference type="PANTHER" id="PTHR35564">
    <property type="match status" value="1"/>
</dbReference>
<accession>A0A545UCS6</accession>
<evidence type="ECO:0000313" key="2">
    <source>
        <dbReference type="EMBL" id="TQV87266.1"/>
    </source>
</evidence>
<dbReference type="InterPro" id="IPR010732">
    <property type="entry name" value="T6SS_TssG-like"/>
</dbReference>
<dbReference type="RefSeq" id="WP_142893857.1">
    <property type="nucleotide sequence ID" value="NZ_ML660164.1"/>
</dbReference>
<dbReference type="PANTHER" id="PTHR35564:SF4">
    <property type="entry name" value="CYTOPLASMIC PROTEIN"/>
    <property type="match status" value="1"/>
</dbReference>
<dbReference type="AlphaFoldDB" id="A0A545UCS6"/>
<dbReference type="Proteomes" id="UP000315439">
    <property type="component" value="Unassembled WGS sequence"/>
</dbReference>
<dbReference type="OrthoDB" id="1523296at2"/>
<keyword evidence="3" id="KW-1185">Reference proteome</keyword>
<reference evidence="2 3" key="1">
    <citation type="submission" date="2019-07" db="EMBL/GenBank/DDBJ databases">
        <title>Draft genome for Aliikangiella sp. M105.</title>
        <authorList>
            <person name="Wang G."/>
        </authorList>
    </citation>
    <scope>NUCLEOTIDE SEQUENCE [LARGE SCALE GENOMIC DNA]</scope>
    <source>
        <strain evidence="2 3">M105</strain>
    </source>
</reference>
<sequence>MATASRLTDSPLGKSLQQEAPEFHFLQAIRLLQNAMAIPQDQLPVDQVKFIATNRQDFHPSMLESIEENQGDKIPQTKGRTDVTINGFSITGQQGPLPSAHSIWLMSEASKGNTGPMAFINLFNHRLIALRYLQEAQLNPMLFNQKPEEHYLYQCLSGINSLELSHMLPKLPAKKSDLAAFSGLLNGSRINQSTMAQLLSAWLPYPVEIKQFQGGWQKLPADRQTGLSTNVKQKVNNRLNGMSALGRKVWDNAQGIFFDIGPVSYKNINDFLPNSEHFNKLINILSLLTSGRYMLHIAVRLNWKDIPPSRFSRRKDEPDANTPETEAEKLKKEKLKEEQLTDYQIQYGLLPGDKPTQTEGIDKSQSETRLLLGSTSWLKSRFSINGKYKPTLKYVLKPKLNSLTQPNLDLNNEQGVRI</sequence>
<evidence type="ECO:0000313" key="3">
    <source>
        <dbReference type="Proteomes" id="UP000315439"/>
    </source>
</evidence>
<dbReference type="Pfam" id="PF06996">
    <property type="entry name" value="T6SS_TssG"/>
    <property type="match status" value="1"/>
</dbReference>
<name>A0A545UCS6_9GAMM</name>
<gene>
    <name evidence="2" type="primary">tssG</name>
    <name evidence="2" type="ORF">FLL46_12500</name>
</gene>
<proteinExistence type="predicted"/>
<dbReference type="EMBL" id="VIKS01000008">
    <property type="protein sequence ID" value="TQV87266.1"/>
    <property type="molecule type" value="Genomic_DNA"/>
</dbReference>